<proteinExistence type="predicted"/>
<evidence type="ECO:0000313" key="1">
    <source>
        <dbReference type="EMBL" id="VFK60178.1"/>
    </source>
</evidence>
<reference evidence="1" key="1">
    <citation type="submission" date="2019-02" db="EMBL/GenBank/DDBJ databases">
        <authorList>
            <person name="Gruber-Vodicka R. H."/>
            <person name="Seah K. B. B."/>
        </authorList>
    </citation>
    <scope>NUCLEOTIDE SEQUENCE</scope>
    <source>
        <strain evidence="2">BECK_BY2</strain>
        <strain evidence="1">BECK_BY3</strain>
    </source>
</reference>
<dbReference type="AlphaFoldDB" id="A0A451A2A7"/>
<sequence>MLHPRLLVKFNERRMSSLSFWLAYARLSDSPRLIQALTDAISAGASNRKEFTRYLGNLPLAAFSDLRWLSKQTDNPDIRSVISELVA</sequence>
<gene>
    <name evidence="2" type="ORF">BECKTUN1418E_GA0071001_12033</name>
    <name evidence="1" type="ORF">BECKTUN1418F_GA0071002_12043</name>
</gene>
<dbReference type="EMBL" id="CAADFV010000203">
    <property type="protein sequence ID" value="VFK69636.1"/>
    <property type="molecule type" value="Genomic_DNA"/>
</dbReference>
<evidence type="ECO:0000313" key="2">
    <source>
        <dbReference type="EMBL" id="VFK69636.1"/>
    </source>
</evidence>
<organism evidence="1">
    <name type="scientific">Candidatus Kentrum sp. TUN</name>
    <dbReference type="NCBI Taxonomy" id="2126343"/>
    <lineage>
        <taxon>Bacteria</taxon>
        <taxon>Pseudomonadati</taxon>
        <taxon>Pseudomonadota</taxon>
        <taxon>Gammaproteobacteria</taxon>
        <taxon>Candidatus Kentrum</taxon>
    </lineage>
</organism>
<name>A0A451A2A7_9GAMM</name>
<dbReference type="EMBL" id="CAADFY010000204">
    <property type="protein sequence ID" value="VFK60178.1"/>
    <property type="molecule type" value="Genomic_DNA"/>
</dbReference>
<accession>A0A451A2A7</accession>
<protein>
    <submittedName>
        <fullName evidence="1">Uncharacterized protein</fullName>
    </submittedName>
</protein>